<sequence length="120" mass="13126">MDFMETLSYPLKDIKKRVIGGLLVFPGMILLLIPAIIAMGYTVKAAGDTVRGKNEMPEFDNWEYFLMKGLGYVLINISYALIICILFVPAVILFIVGGENTALMLAGILLAVVAISTLKI</sequence>
<feature type="transmembrane region" description="Helical" evidence="1">
    <location>
        <begin position="102"/>
        <end position="118"/>
    </location>
</feature>
<dbReference type="InterPro" id="IPR025098">
    <property type="entry name" value="DUF4013"/>
</dbReference>
<evidence type="ECO:0000313" key="2">
    <source>
        <dbReference type="EMBL" id="NCN65430.1"/>
    </source>
</evidence>
<comment type="caution">
    <text evidence="3">The sequence shown here is derived from an EMBL/GenBank/DDBJ whole genome shotgun (WGS) entry which is preliminary data.</text>
</comment>
<protein>
    <submittedName>
        <fullName evidence="3">DUF4013 domain-containing protein</fullName>
    </submittedName>
</protein>
<feature type="transmembrane region" description="Helical" evidence="1">
    <location>
        <begin position="20"/>
        <end position="43"/>
    </location>
</feature>
<evidence type="ECO:0000313" key="3">
    <source>
        <dbReference type="EMBL" id="NCS91881.1"/>
    </source>
</evidence>
<organism evidence="3 4">
    <name type="scientific">Candidatus Altarchaeum hamiconexum</name>
    <dbReference type="NCBI Taxonomy" id="1803513"/>
    <lineage>
        <taxon>Archaea</taxon>
        <taxon>Candidatus Altarchaeota</taxon>
        <taxon>Candidatus Altiarchaeia</taxon>
        <taxon>Candidatus Altarchaeales</taxon>
        <taxon>Candidatus Altarchaeaceae</taxon>
        <taxon>Candidatus Altarchaeum</taxon>
    </lineage>
</organism>
<proteinExistence type="predicted"/>
<feature type="transmembrane region" description="Helical" evidence="1">
    <location>
        <begin position="73"/>
        <end position="96"/>
    </location>
</feature>
<gene>
    <name evidence="3" type="ORF">GW779_05725</name>
    <name evidence="2" type="ORF">GW910_05155</name>
</gene>
<dbReference type="AlphaFoldDB" id="A0A8J8CHF7"/>
<dbReference type="Proteomes" id="UP000768163">
    <property type="component" value="Unassembled WGS sequence"/>
</dbReference>
<evidence type="ECO:0000313" key="4">
    <source>
        <dbReference type="Proteomes" id="UP000738826"/>
    </source>
</evidence>
<keyword evidence="1" id="KW-0812">Transmembrane</keyword>
<evidence type="ECO:0000256" key="1">
    <source>
        <dbReference type="SAM" id="Phobius"/>
    </source>
</evidence>
<accession>A0A8J8CHF7</accession>
<name>A0A8J8CHF7_9ARCH</name>
<dbReference type="EMBL" id="JAACQH010000123">
    <property type="protein sequence ID" value="NCS91881.1"/>
    <property type="molecule type" value="Genomic_DNA"/>
</dbReference>
<dbReference type="Pfam" id="PF13197">
    <property type="entry name" value="DUF4013"/>
    <property type="match status" value="1"/>
</dbReference>
<keyword evidence="1" id="KW-0472">Membrane</keyword>
<keyword evidence="1" id="KW-1133">Transmembrane helix</keyword>
<dbReference type="EMBL" id="JAACVF010000142">
    <property type="protein sequence ID" value="NCN65430.1"/>
    <property type="molecule type" value="Genomic_DNA"/>
</dbReference>
<reference evidence="3" key="1">
    <citation type="submission" date="2019-11" db="EMBL/GenBank/DDBJ databases">
        <title>Lipid analysis of CO2-rich subsurface aquifers suggests an autotrophy-based deep biosphere with lysolipids enriched in CPR bacteria.</title>
        <authorList>
            <person name="Probst A.J."/>
            <person name="Elling F.J."/>
            <person name="Castelle C.J."/>
            <person name="Zhu Q."/>
            <person name="Elvert M."/>
            <person name="Birarda G."/>
            <person name="Holman H.-Y."/>
            <person name="Lane K.R."/>
            <person name="Ladd B."/>
            <person name="Ryan M.C."/>
            <person name="Woyke T."/>
            <person name="Hinrichs K.-U."/>
            <person name="Banfield J.F."/>
        </authorList>
    </citation>
    <scope>NUCLEOTIDE SEQUENCE</scope>
    <source>
        <strain evidence="2">CG_2015-01_33_1645</strain>
        <strain evidence="3">CG_2015-04_33_537</strain>
    </source>
</reference>
<dbReference type="Proteomes" id="UP000738826">
    <property type="component" value="Unassembled WGS sequence"/>
</dbReference>